<dbReference type="Gene3D" id="1.10.357.10">
    <property type="entry name" value="Tetracycline Repressor, domain 2"/>
    <property type="match status" value="1"/>
</dbReference>
<feature type="DNA-binding region" description="H-T-H motif" evidence="2">
    <location>
        <begin position="60"/>
        <end position="79"/>
    </location>
</feature>
<feature type="compositionally biased region" description="Basic and acidic residues" evidence="3">
    <location>
        <begin position="1"/>
        <end position="11"/>
    </location>
</feature>
<organism evidence="5 6">
    <name type="scientific">Blastococcus jejuensis</name>
    <dbReference type="NCBI Taxonomy" id="351224"/>
    <lineage>
        <taxon>Bacteria</taxon>
        <taxon>Bacillati</taxon>
        <taxon>Actinomycetota</taxon>
        <taxon>Actinomycetes</taxon>
        <taxon>Geodermatophilales</taxon>
        <taxon>Geodermatophilaceae</taxon>
        <taxon>Blastococcus</taxon>
    </lineage>
</organism>
<dbReference type="Gene3D" id="1.10.10.60">
    <property type="entry name" value="Homeodomain-like"/>
    <property type="match status" value="1"/>
</dbReference>
<dbReference type="Pfam" id="PF00440">
    <property type="entry name" value="TetR_N"/>
    <property type="match status" value="1"/>
</dbReference>
<dbReference type="PANTHER" id="PTHR30055:SF184">
    <property type="entry name" value="HTH-TYPE TRANSCRIPTIONAL REGULATOR ETHR"/>
    <property type="match status" value="1"/>
</dbReference>
<dbReference type="SUPFAM" id="SSF46689">
    <property type="entry name" value="Homeodomain-like"/>
    <property type="match status" value="1"/>
</dbReference>
<feature type="domain" description="HTH tetR-type" evidence="4">
    <location>
        <begin position="37"/>
        <end position="97"/>
    </location>
</feature>
<dbReference type="InterPro" id="IPR049397">
    <property type="entry name" value="EthR_C"/>
</dbReference>
<keyword evidence="1 2" id="KW-0238">DNA-binding</keyword>
<comment type="caution">
    <text evidence="5">The sequence shown here is derived from an EMBL/GenBank/DDBJ whole genome shotgun (WGS) entry which is preliminary data.</text>
</comment>
<dbReference type="PANTHER" id="PTHR30055">
    <property type="entry name" value="HTH-TYPE TRANSCRIPTIONAL REGULATOR RUTR"/>
    <property type="match status" value="1"/>
</dbReference>
<dbReference type="InterPro" id="IPR050109">
    <property type="entry name" value="HTH-type_TetR-like_transc_reg"/>
</dbReference>
<dbReference type="SUPFAM" id="SSF48498">
    <property type="entry name" value="Tetracyclin repressor-like, C-terminal domain"/>
    <property type="match status" value="1"/>
</dbReference>
<name>A0ABP6NYX5_9ACTN</name>
<evidence type="ECO:0000256" key="1">
    <source>
        <dbReference type="ARBA" id="ARBA00023125"/>
    </source>
</evidence>
<dbReference type="InterPro" id="IPR001647">
    <property type="entry name" value="HTH_TetR"/>
</dbReference>
<dbReference type="Proteomes" id="UP001499924">
    <property type="component" value="Unassembled WGS sequence"/>
</dbReference>
<protein>
    <submittedName>
        <fullName evidence="5">HTH-type transcriptional regulator EthR</fullName>
    </submittedName>
</protein>
<sequence length="233" mass="24816">MVLRDGHDDGNLGHVPMPAGRSPAAARGRRAARPSGDDRELAILATAERLLAARPLSAVSVDDLARGAGISRPTFYFYFASKDAVLLTLLDRVVAEADAATRAAFDSPAGDAREGWRRAITAYYETFRAHRGLTLAWAEARSTNAEVRELWARVFDGWVDRCAAAIESERARGAARAGVPARDLAVALNSMNERVLYATFSGDGPAVAESDVVTVLLDVWLGAIYGSSAPSGS</sequence>
<evidence type="ECO:0000259" key="4">
    <source>
        <dbReference type="PROSITE" id="PS50977"/>
    </source>
</evidence>
<dbReference type="PRINTS" id="PR00455">
    <property type="entry name" value="HTHTETR"/>
</dbReference>
<gene>
    <name evidence="5" type="primary">ethR</name>
    <name evidence="5" type="ORF">GCM10010531_12780</name>
</gene>
<dbReference type="PROSITE" id="PS50977">
    <property type="entry name" value="HTH_TETR_2"/>
    <property type="match status" value="1"/>
</dbReference>
<evidence type="ECO:0000313" key="5">
    <source>
        <dbReference type="EMBL" id="GAA3162419.1"/>
    </source>
</evidence>
<dbReference type="EMBL" id="BAAAVV010000002">
    <property type="protein sequence ID" value="GAA3162419.1"/>
    <property type="molecule type" value="Genomic_DNA"/>
</dbReference>
<dbReference type="InterPro" id="IPR009057">
    <property type="entry name" value="Homeodomain-like_sf"/>
</dbReference>
<dbReference type="Pfam" id="PF21313">
    <property type="entry name" value="EthR_C"/>
    <property type="match status" value="1"/>
</dbReference>
<accession>A0ABP6NYX5</accession>
<dbReference type="InterPro" id="IPR036271">
    <property type="entry name" value="Tet_transcr_reg_TetR-rel_C_sf"/>
</dbReference>
<evidence type="ECO:0000256" key="3">
    <source>
        <dbReference type="SAM" id="MobiDB-lite"/>
    </source>
</evidence>
<evidence type="ECO:0000313" key="6">
    <source>
        <dbReference type="Proteomes" id="UP001499924"/>
    </source>
</evidence>
<proteinExistence type="predicted"/>
<evidence type="ECO:0000256" key="2">
    <source>
        <dbReference type="PROSITE-ProRule" id="PRU00335"/>
    </source>
</evidence>
<keyword evidence="6" id="KW-1185">Reference proteome</keyword>
<feature type="region of interest" description="Disordered" evidence="3">
    <location>
        <begin position="1"/>
        <end position="34"/>
    </location>
</feature>
<reference evidence="6" key="1">
    <citation type="journal article" date="2019" name="Int. J. Syst. Evol. Microbiol.">
        <title>The Global Catalogue of Microorganisms (GCM) 10K type strain sequencing project: providing services to taxonomists for standard genome sequencing and annotation.</title>
        <authorList>
            <consortium name="The Broad Institute Genomics Platform"/>
            <consortium name="The Broad Institute Genome Sequencing Center for Infectious Disease"/>
            <person name="Wu L."/>
            <person name="Ma J."/>
        </authorList>
    </citation>
    <scope>NUCLEOTIDE SEQUENCE [LARGE SCALE GENOMIC DNA]</scope>
    <source>
        <strain evidence="6">JCM 15614</strain>
    </source>
</reference>